<organism evidence="1 2">
    <name type="scientific">Pseudomonas amygdali pv. lachrymans</name>
    <name type="common">Pseudomonas syringae pv. lachrymans</name>
    <dbReference type="NCBI Taxonomy" id="53707"/>
    <lineage>
        <taxon>Bacteria</taxon>
        <taxon>Pseudomonadati</taxon>
        <taxon>Pseudomonadota</taxon>
        <taxon>Gammaproteobacteria</taxon>
        <taxon>Pseudomonadales</taxon>
        <taxon>Pseudomonadaceae</taxon>
        <taxon>Pseudomonas</taxon>
        <taxon>Pseudomonas amygdali</taxon>
    </lineage>
</organism>
<comment type="caution">
    <text evidence="1">The sequence shown here is derived from an EMBL/GenBank/DDBJ whole genome shotgun (WGS) entry which is preliminary data.</text>
</comment>
<proteinExistence type="predicted"/>
<reference evidence="1 2" key="1">
    <citation type="submission" date="2015-07" db="EMBL/GenBank/DDBJ databases">
        <authorList>
            <person name="O'Brien H.E."/>
            <person name="Thakur S."/>
            <person name="Gong Y."/>
            <person name="Wang P.W."/>
            <person name="Guttman D.S."/>
        </authorList>
    </citation>
    <scope>NUCLEOTIDE SEQUENCE [LARGE SCALE GENOMIC DNA]</scope>
    <source>
        <strain evidence="1 2">107</strain>
    </source>
</reference>
<name>A0ABR5KS17_PSEAV</name>
<evidence type="ECO:0000313" key="2">
    <source>
        <dbReference type="Proteomes" id="UP000037943"/>
    </source>
</evidence>
<keyword evidence="2" id="KW-1185">Reference proteome</keyword>
<sequence length="332" mass="37161">MRPLSLKVRTNMENNMVTVGKKISNSTIQCPDGQRLAVTISEGRSQICDGEVVVIGFTDSDDKRYQTWMSEGSFSEAKVAKILYAAKHSPEFRESLEMKPRSYAESERLAAILGRFEKPGFIELSGNLEQVPVHQELGTVINFPDGYPANLEKHAQKAGWLSVRKGGGENRLRVYANYGNAHAYNQRLESFLEGVLTNSLKRPAFFYLDLPTASTVVATFGVKRPVAKVEPEAISQAVQDALNLPLSLANDALKKIKAGRDSWSSMKAPELESQIEPDTLEVFQKAFKSEKTRLTVYRWHLRGLPAPYAIVKTKLEMERGQEYAMLNRSHHG</sequence>
<gene>
    <name evidence="1" type="ORF">AC499_0804</name>
</gene>
<protein>
    <submittedName>
        <fullName evidence="1">Uncharacterized protein</fullName>
    </submittedName>
</protein>
<reference evidence="1 2" key="2">
    <citation type="submission" date="2015-10" db="EMBL/GenBank/DDBJ databases">
        <title>Comparative genomics and high-throughput reverse genetic screens identify a new phytobacterial MAMP and an Arabidopsis receptor required for immune elicitation.</title>
        <authorList>
            <person name="Mott G.A."/>
            <person name="Thakur S."/>
            <person name="Wang P.W."/>
            <person name="Desveaux D."/>
            <person name="Guttman D.S."/>
        </authorList>
    </citation>
    <scope>NUCLEOTIDE SEQUENCE [LARGE SCALE GENOMIC DNA]</scope>
    <source>
        <strain evidence="1 2">107</strain>
    </source>
</reference>
<accession>A0ABR5KS17</accession>
<dbReference type="EMBL" id="LGLK01000057">
    <property type="protein sequence ID" value="KPC17602.1"/>
    <property type="molecule type" value="Genomic_DNA"/>
</dbReference>
<dbReference type="Proteomes" id="UP000037943">
    <property type="component" value="Unassembled WGS sequence"/>
</dbReference>
<evidence type="ECO:0000313" key="1">
    <source>
        <dbReference type="EMBL" id="KPC17602.1"/>
    </source>
</evidence>